<keyword evidence="4" id="KW-1185">Reference proteome</keyword>
<proteinExistence type="predicted"/>
<dbReference type="Ensembl" id="ENSMMDT00005001806.1">
    <property type="protein sequence ID" value="ENSMMDP00005001772.1"/>
    <property type="gene ID" value="ENSMMDG00005000954.1"/>
</dbReference>
<dbReference type="GO" id="GO:0000711">
    <property type="term" value="P:meiotic DNA repair synthesis"/>
    <property type="evidence" value="ECO:0007669"/>
    <property type="project" value="TreeGrafter"/>
</dbReference>
<sequence>MIAAFESLRIQTEADKREMQKVKEDMLEFENLSKKFDQEYGAKQGEVVMLQTELKGKEAELQKVLLNLHESQENCKQLQETANQQYELLKSSKNEQDSLLQKLQTAEQLCKEMETSREVIAAALEQSKEEYEEIILQKDNSLQELNRVKDQQADKLEQIQTAIQELQKSLTFEMQRAKTLEVEVMAINKELERTTALLGEATEQSTKKDEEIKTIVADLDIKSKSIESLMEKIQVTEVTVEELTAELSRTTEHAQLLKVKMQEMEEQICNEMKKNQAHIFQVEQLKNDIMQHEVKYEDLLSSFSELESEKKAMQEQIESGSAEAKALETKLEKSEEKGTKVSQDIQRLEEENRCLREDVNTLNNKIQDKYQETGILQKKIEESHKHWQNQITKKEKKIKEAEAKINSLKEESHNLKRHSEETQQNLLEDLRSKSIFAEELQNEVNKLKCTVAEVTKNKEDAELKCQHKIADMVALMEKHKSQYDRMVEEKDAELDEIKKKEMEAVASRMAMEMELSQNKKENDCLKKEITEKKNLQKELNDLKKDMSSKKNSQQSEAKDKQSPVSNSNDIRCSETPKQPSAKRHVFDFTKTRRTLYSSRDYVSTAATKLNETGMNSVKELSGATPKTKGIQNEDLRTHRSSTNWTGATPKIKSYRIRTPPSVEKSAPWRKGIIDPDSKSDSSEQNELLTFVDAPEPSVLASNSKLNIFSKSPAIHKSPGSSLKLAAIKRMRDAGWTAVTGCDKKKKTTEKIFA</sequence>
<feature type="compositionally biased region" description="Polar residues" evidence="2">
    <location>
        <begin position="562"/>
        <end position="578"/>
    </location>
</feature>
<dbReference type="Pfam" id="PF05483">
    <property type="entry name" value="SCP-1"/>
    <property type="match status" value="1"/>
</dbReference>
<organism evidence="3 4">
    <name type="scientific">Myripristis murdjan</name>
    <name type="common">pinecone soldierfish</name>
    <dbReference type="NCBI Taxonomy" id="586833"/>
    <lineage>
        <taxon>Eukaryota</taxon>
        <taxon>Metazoa</taxon>
        <taxon>Chordata</taxon>
        <taxon>Craniata</taxon>
        <taxon>Vertebrata</taxon>
        <taxon>Euteleostomi</taxon>
        <taxon>Actinopterygii</taxon>
        <taxon>Neopterygii</taxon>
        <taxon>Teleostei</taxon>
        <taxon>Neoteleostei</taxon>
        <taxon>Acanthomorphata</taxon>
        <taxon>Holocentriformes</taxon>
        <taxon>Holocentridae</taxon>
        <taxon>Myripristis</taxon>
    </lineage>
</organism>
<feature type="region of interest" description="Disordered" evidence="2">
    <location>
        <begin position="536"/>
        <end position="586"/>
    </location>
</feature>
<dbReference type="GeneTree" id="ENSGT00390000003368"/>
<feature type="coiled-coil region" evidence="1">
    <location>
        <begin position="54"/>
        <end position="197"/>
    </location>
</feature>
<evidence type="ECO:0000313" key="4">
    <source>
        <dbReference type="Proteomes" id="UP000472263"/>
    </source>
</evidence>
<dbReference type="GO" id="GO:0051026">
    <property type="term" value="P:chiasma assembly"/>
    <property type="evidence" value="ECO:0007669"/>
    <property type="project" value="TreeGrafter"/>
</dbReference>
<feature type="region of interest" description="Disordered" evidence="2">
    <location>
        <begin position="321"/>
        <end position="344"/>
    </location>
</feature>
<reference evidence="3" key="2">
    <citation type="submission" date="2025-08" db="UniProtKB">
        <authorList>
            <consortium name="Ensembl"/>
        </authorList>
    </citation>
    <scope>IDENTIFICATION</scope>
</reference>
<name>A0A667WJP8_9TELE</name>
<dbReference type="Proteomes" id="UP000472263">
    <property type="component" value="Chromosome 5"/>
</dbReference>
<feature type="region of interest" description="Disordered" evidence="2">
    <location>
        <begin position="656"/>
        <end position="685"/>
    </location>
</feature>
<dbReference type="GO" id="GO:0003690">
    <property type="term" value="F:double-stranded DNA binding"/>
    <property type="evidence" value="ECO:0007669"/>
    <property type="project" value="TreeGrafter"/>
</dbReference>
<reference evidence="3" key="3">
    <citation type="submission" date="2025-09" db="UniProtKB">
        <authorList>
            <consortium name="Ensembl"/>
        </authorList>
    </citation>
    <scope>IDENTIFICATION</scope>
</reference>
<feature type="compositionally biased region" description="Basic and acidic residues" evidence="2">
    <location>
        <begin position="536"/>
        <end position="548"/>
    </location>
</feature>
<dbReference type="GO" id="GO:0001673">
    <property type="term" value="C:male germ cell nucleus"/>
    <property type="evidence" value="ECO:0007669"/>
    <property type="project" value="TreeGrafter"/>
</dbReference>
<feature type="compositionally biased region" description="Basic and acidic residues" evidence="2">
    <location>
        <begin position="671"/>
        <end position="681"/>
    </location>
</feature>
<evidence type="ECO:0000256" key="2">
    <source>
        <dbReference type="SAM" id="MobiDB-lite"/>
    </source>
</evidence>
<dbReference type="GO" id="GO:0000802">
    <property type="term" value="C:transverse filament"/>
    <property type="evidence" value="ECO:0007669"/>
    <property type="project" value="TreeGrafter"/>
</dbReference>
<protein>
    <submittedName>
        <fullName evidence="3">Synaptonemal complex protein 1</fullName>
    </submittedName>
</protein>
<dbReference type="InterPro" id="IPR008827">
    <property type="entry name" value="SYCP1"/>
</dbReference>
<keyword evidence="1" id="KW-0175">Coiled coil</keyword>
<reference evidence="3" key="1">
    <citation type="submission" date="2019-06" db="EMBL/GenBank/DDBJ databases">
        <authorList>
            <consortium name="Wellcome Sanger Institute Data Sharing"/>
        </authorList>
    </citation>
    <scope>NUCLEOTIDE SEQUENCE [LARGE SCALE GENOMIC DNA]</scope>
</reference>
<gene>
    <name evidence="3" type="primary">sycp1</name>
</gene>
<dbReference type="AlphaFoldDB" id="A0A667WJP8"/>
<dbReference type="GO" id="GO:0051878">
    <property type="term" value="P:lateral element assembly"/>
    <property type="evidence" value="ECO:0007669"/>
    <property type="project" value="TreeGrafter"/>
</dbReference>
<evidence type="ECO:0000313" key="3">
    <source>
        <dbReference type="Ensembl" id="ENSMMDP00005001772.1"/>
    </source>
</evidence>
<dbReference type="GO" id="GO:0000801">
    <property type="term" value="C:central element"/>
    <property type="evidence" value="ECO:0007669"/>
    <property type="project" value="TreeGrafter"/>
</dbReference>
<accession>A0A667WJP8</accession>
<evidence type="ECO:0000256" key="1">
    <source>
        <dbReference type="SAM" id="Coils"/>
    </source>
</evidence>
<dbReference type="PANTHER" id="PTHR46918">
    <property type="entry name" value="SYNAPTONEMAL COMPLEX PROTEIN 1"/>
    <property type="match status" value="1"/>
</dbReference>
<dbReference type="PANTHER" id="PTHR46918:SF1">
    <property type="entry name" value="SYNAPTONEMAL COMPLEX PROTEIN 1"/>
    <property type="match status" value="1"/>
</dbReference>
<feature type="compositionally biased region" description="Basic and acidic residues" evidence="2">
    <location>
        <begin position="325"/>
        <end position="339"/>
    </location>
</feature>